<dbReference type="PIRSF" id="PIRSF011468">
    <property type="entry name" value="PhnJ"/>
    <property type="match status" value="1"/>
</dbReference>
<name>A0ABS3WCM0_9BACL</name>
<dbReference type="SFLD" id="SFLDF00379">
    <property type="entry name" value="Phosphonate_metabolism_(PhnJ)"/>
    <property type="match status" value="1"/>
</dbReference>
<keyword evidence="2" id="KW-1185">Reference proteome</keyword>
<organism evidence="1 2">
    <name type="scientific">Paenibacillus artemisiicola</name>
    <dbReference type="NCBI Taxonomy" id="1172618"/>
    <lineage>
        <taxon>Bacteria</taxon>
        <taxon>Bacillati</taxon>
        <taxon>Bacillota</taxon>
        <taxon>Bacilli</taxon>
        <taxon>Bacillales</taxon>
        <taxon>Paenibacillaceae</taxon>
        <taxon>Paenibacillus</taxon>
    </lineage>
</organism>
<sequence length="303" mass="33917">MDNSSKNQPSAQLPAFPKHAYNFAFLDEGSKREIRRKTLKAVCIPGYQVPFASRELPIGRGWGTGGLQLTLSLIGREDVVKVIDQGNDDSVNAVSIRKLIEETSGIGTTEDAEEATVIQSRHRVPEDKLRAGQILVLQVPQPEPLRKVERSERNTRRLHAEMDYSAIWLTLYESIVKWGSITLGADYPVLVHGRYIMAPSPIPRWDNPKLHQAEHLTLLGAGREKKIYAVPPYTNVVPLQFEDYPFEIERFDGKSCRRCGSAHTFLDEVTDGATGEIVHQCSDTAYCRKTTEGRESHAATIHA</sequence>
<reference evidence="1 2" key="1">
    <citation type="submission" date="2021-03" db="EMBL/GenBank/DDBJ databases">
        <title>Paenibacillus artemisicola MWE-103 whole genome sequence.</title>
        <authorList>
            <person name="Ham Y.J."/>
        </authorList>
    </citation>
    <scope>NUCLEOTIDE SEQUENCE [LARGE SCALE GENOMIC DNA]</scope>
    <source>
        <strain evidence="1 2">MWE-103</strain>
    </source>
</reference>
<dbReference type="EMBL" id="JAGGDJ010000013">
    <property type="protein sequence ID" value="MBO7745871.1"/>
    <property type="molecule type" value="Genomic_DNA"/>
</dbReference>
<dbReference type="InterPro" id="IPR010306">
    <property type="entry name" value="PhnJ"/>
</dbReference>
<evidence type="ECO:0000313" key="1">
    <source>
        <dbReference type="EMBL" id="MBO7745871.1"/>
    </source>
</evidence>
<accession>A0ABS3WCM0</accession>
<dbReference type="RefSeq" id="WP_208848695.1">
    <property type="nucleotide sequence ID" value="NZ_JAGGDJ010000013.1"/>
</dbReference>
<proteinExistence type="predicted"/>
<dbReference type="SFLD" id="SFLDG01115">
    <property type="entry name" value="Phosphonate_metabolism_(PhnJ)"/>
    <property type="match status" value="1"/>
</dbReference>
<gene>
    <name evidence="1" type="ORF">I8J29_16810</name>
</gene>
<dbReference type="Proteomes" id="UP000670947">
    <property type="component" value="Unassembled WGS sequence"/>
</dbReference>
<dbReference type="SFLD" id="SFLDS00033">
    <property type="entry name" value="Radical_SAM_Phosphonate_Metabo"/>
    <property type="match status" value="1"/>
</dbReference>
<evidence type="ECO:0000313" key="2">
    <source>
        <dbReference type="Proteomes" id="UP000670947"/>
    </source>
</evidence>
<comment type="caution">
    <text evidence="1">The sequence shown here is derived from an EMBL/GenBank/DDBJ whole genome shotgun (WGS) entry which is preliminary data.</text>
</comment>
<protein>
    <submittedName>
        <fullName evidence="1">Alpha-D-ribose 1-methylphosphonate 5-phosphate C-P-lyase PhnJ</fullName>
    </submittedName>
</protein>
<dbReference type="Pfam" id="PF06007">
    <property type="entry name" value="PhnJ"/>
    <property type="match status" value="1"/>
</dbReference>